<protein>
    <submittedName>
        <fullName evidence="1">Uncharacterized protein</fullName>
    </submittedName>
</protein>
<dbReference type="EMBL" id="BMAW01022428">
    <property type="protein sequence ID" value="GFT77796.1"/>
    <property type="molecule type" value="Genomic_DNA"/>
</dbReference>
<comment type="caution">
    <text evidence="1">The sequence shown here is derived from an EMBL/GenBank/DDBJ whole genome shotgun (WGS) entry which is preliminary data.</text>
</comment>
<evidence type="ECO:0000313" key="2">
    <source>
        <dbReference type="Proteomes" id="UP000887013"/>
    </source>
</evidence>
<proteinExistence type="predicted"/>
<organism evidence="1 2">
    <name type="scientific">Nephila pilipes</name>
    <name type="common">Giant wood spider</name>
    <name type="synonym">Nephila maculata</name>
    <dbReference type="NCBI Taxonomy" id="299642"/>
    <lineage>
        <taxon>Eukaryota</taxon>
        <taxon>Metazoa</taxon>
        <taxon>Ecdysozoa</taxon>
        <taxon>Arthropoda</taxon>
        <taxon>Chelicerata</taxon>
        <taxon>Arachnida</taxon>
        <taxon>Araneae</taxon>
        <taxon>Araneomorphae</taxon>
        <taxon>Entelegynae</taxon>
        <taxon>Araneoidea</taxon>
        <taxon>Nephilidae</taxon>
        <taxon>Nephila</taxon>
    </lineage>
</organism>
<evidence type="ECO:0000313" key="1">
    <source>
        <dbReference type="EMBL" id="GFT77796.1"/>
    </source>
</evidence>
<sequence length="87" mass="10145">MNEVSRIYPIKNSYDDGSAIKDLEMIFEDNHRHLSFCITNGKHIGRRSSRKYFFFPPILRGECAIVLKILNLNLVLLGRRGICDRFT</sequence>
<reference evidence="1" key="1">
    <citation type="submission" date="2020-08" db="EMBL/GenBank/DDBJ databases">
        <title>Multicomponent nature underlies the extraordinary mechanical properties of spider dragline silk.</title>
        <authorList>
            <person name="Kono N."/>
            <person name="Nakamura H."/>
            <person name="Mori M."/>
            <person name="Yoshida Y."/>
            <person name="Ohtoshi R."/>
            <person name="Malay A.D."/>
            <person name="Moran D.A.P."/>
            <person name="Tomita M."/>
            <person name="Numata K."/>
            <person name="Arakawa K."/>
        </authorList>
    </citation>
    <scope>NUCLEOTIDE SEQUENCE</scope>
</reference>
<name>A0A8X6PLM6_NEPPI</name>
<dbReference type="Proteomes" id="UP000887013">
    <property type="component" value="Unassembled WGS sequence"/>
</dbReference>
<dbReference type="AlphaFoldDB" id="A0A8X6PLM6"/>
<gene>
    <name evidence="1" type="ORF">NPIL_401741</name>
</gene>
<keyword evidence="2" id="KW-1185">Reference proteome</keyword>
<accession>A0A8X6PLM6</accession>